<name>G0UQA7_TRYCI</name>
<dbReference type="EMBL" id="HE575320">
    <property type="protein sequence ID" value="CCC91568.1"/>
    <property type="molecule type" value="Genomic_DNA"/>
</dbReference>
<proteinExistence type="predicted"/>
<sequence length="176" mass="20229">METMLTNIMVTVQSLGRYDVGLCVNEDGTAFTVLQSPHYQISGPAKGPGDTYRQWSTIEKAKQRIERADCRSKERFRSIACAHVQHEDKVDDVTASQKVSVKVKNVDSYPKTTYEQIQELLQSQKRNKKGYRKHSSPAVRCSSAGDGYLLWRYGGSFPKENYYENYRIHGLKRRQQ</sequence>
<reference evidence="1" key="1">
    <citation type="journal article" date="2012" name="Proc. Natl. Acad. Sci. U.S.A.">
        <title>Antigenic diversity is generated by distinct evolutionary mechanisms in African trypanosome species.</title>
        <authorList>
            <person name="Jackson A.P."/>
            <person name="Berry A."/>
            <person name="Aslett M."/>
            <person name="Allison H.C."/>
            <person name="Burton P."/>
            <person name="Vavrova-Anderson J."/>
            <person name="Brown R."/>
            <person name="Browne H."/>
            <person name="Corton N."/>
            <person name="Hauser H."/>
            <person name="Gamble J."/>
            <person name="Gilderthorp R."/>
            <person name="Marcello L."/>
            <person name="McQuillan J."/>
            <person name="Otto T.D."/>
            <person name="Quail M.A."/>
            <person name="Sanders M.J."/>
            <person name="van Tonder A."/>
            <person name="Ginger M.L."/>
            <person name="Field M.C."/>
            <person name="Barry J.D."/>
            <person name="Hertz-Fowler C."/>
            <person name="Berriman M."/>
        </authorList>
    </citation>
    <scope>NUCLEOTIDE SEQUENCE</scope>
    <source>
        <strain evidence="1">IL3000</strain>
    </source>
</reference>
<organism evidence="1">
    <name type="scientific">Trypanosoma congolense (strain IL3000)</name>
    <dbReference type="NCBI Taxonomy" id="1068625"/>
    <lineage>
        <taxon>Eukaryota</taxon>
        <taxon>Discoba</taxon>
        <taxon>Euglenozoa</taxon>
        <taxon>Kinetoplastea</taxon>
        <taxon>Metakinetoplastina</taxon>
        <taxon>Trypanosomatida</taxon>
        <taxon>Trypanosomatidae</taxon>
        <taxon>Trypanosoma</taxon>
        <taxon>Nannomonas</taxon>
    </lineage>
</organism>
<evidence type="ECO:0000313" key="1">
    <source>
        <dbReference type="EMBL" id="CCC91568.1"/>
    </source>
</evidence>
<dbReference type="AlphaFoldDB" id="G0UQA7"/>
<gene>
    <name evidence="1" type="ORF">TCIL3000_7_3820</name>
</gene>
<protein>
    <submittedName>
        <fullName evidence="1">Uncharacterized protein TCIL3000_7_3820</fullName>
    </submittedName>
</protein>
<accession>G0UQA7</accession>